<dbReference type="InterPro" id="IPR029028">
    <property type="entry name" value="Alpha/beta_knot_MTases"/>
</dbReference>
<evidence type="ECO:0008006" key="4">
    <source>
        <dbReference type="Google" id="ProtNLM"/>
    </source>
</evidence>
<dbReference type="InterPro" id="IPR029026">
    <property type="entry name" value="tRNA_m1G_MTases_N"/>
</dbReference>
<protein>
    <recommendedName>
        <fullName evidence="4">RNA methyltransferase</fullName>
    </recommendedName>
</protein>
<dbReference type="EnsemblMetazoa" id="XM_014390542.2">
    <property type="protein sequence ID" value="XP_014246028.1"/>
    <property type="gene ID" value="LOC106664630"/>
</dbReference>
<sequence>MGPVANAHLDWRKLREQKKKKKREDVEKYLLAMRKPENGEAIAENEEVVRPKTKNRLSIAVAGSILDNAQTQELQTYLVGQIARAATIFKVDEVIVYDDTGSTMQEEGESSQTWYNCGVFAQILQYLECPQYLRKHFFPMTEELRYAGLLNPLDAPHHLRLNQESFYREGVVLQETDKSGKHSYANIGLHSKVKLDRLLQPGLRVTVKLPTKSEETSKCTGIAVPPTQPKDDLGLYWGYEVRLAKSLGKVFTDCKHKKGYNLVIGTSDKGCPLDEVEFKKKKKIRALIVFGGLKGLEFALEQDKSLEVDDVKLLFDHYVNTCPNQGSRTIRTEEALLISLAVITDKMKF</sequence>
<dbReference type="CDD" id="cd18086">
    <property type="entry name" value="HsC9orf114-like"/>
    <property type="match status" value="1"/>
</dbReference>
<evidence type="ECO:0000313" key="2">
    <source>
        <dbReference type="EnsemblMetazoa" id="XP_014246028.1"/>
    </source>
</evidence>
<evidence type="ECO:0000313" key="3">
    <source>
        <dbReference type="Proteomes" id="UP000494040"/>
    </source>
</evidence>
<dbReference type="PANTHER" id="PTHR12150:SF13">
    <property type="entry name" value="METHYLTRANSFERASE C9ORF114-RELATED"/>
    <property type="match status" value="1"/>
</dbReference>
<evidence type="ECO:0000256" key="1">
    <source>
        <dbReference type="ARBA" id="ARBA00009841"/>
    </source>
</evidence>
<dbReference type="OMA" id="FFPIHKD"/>
<gene>
    <name evidence="2" type="primary">106664630</name>
</gene>
<proteinExistence type="inferred from homology"/>
<dbReference type="InterPro" id="IPR012340">
    <property type="entry name" value="NA-bd_OB-fold"/>
</dbReference>
<dbReference type="OrthoDB" id="361029at2759"/>
<accession>A0A8I6RGS3</accession>
<dbReference type="KEGG" id="clec:106664630"/>
<dbReference type="SUPFAM" id="SSF50249">
    <property type="entry name" value="Nucleic acid-binding proteins"/>
    <property type="match status" value="1"/>
</dbReference>
<comment type="similarity">
    <text evidence="1">Belongs to the class IV-like SAM-binding methyltransferase superfamily.</text>
</comment>
<keyword evidence="3" id="KW-1185">Reference proteome</keyword>
<dbReference type="Gene3D" id="2.40.50.140">
    <property type="entry name" value="Nucleic acid-binding proteins"/>
    <property type="match status" value="1"/>
</dbReference>
<dbReference type="Pfam" id="PF02598">
    <property type="entry name" value="Methyltrn_RNA_3"/>
    <property type="match status" value="1"/>
</dbReference>
<dbReference type="SUPFAM" id="SSF75217">
    <property type="entry name" value="alpha/beta knot"/>
    <property type="match status" value="1"/>
</dbReference>
<dbReference type="Gene3D" id="3.40.1280.10">
    <property type="match status" value="1"/>
</dbReference>
<name>A0A8I6RGS3_CIMLE</name>
<dbReference type="InterPro" id="IPR003750">
    <property type="entry name" value="Put_MeTrfase-C9orf114-like"/>
</dbReference>
<dbReference type="Proteomes" id="UP000494040">
    <property type="component" value="Unassembled WGS sequence"/>
</dbReference>
<reference evidence="2" key="1">
    <citation type="submission" date="2022-01" db="UniProtKB">
        <authorList>
            <consortium name="EnsemblMetazoa"/>
        </authorList>
    </citation>
    <scope>IDENTIFICATION</scope>
</reference>
<dbReference type="PANTHER" id="PTHR12150">
    <property type="entry name" value="CLASS IV SAM-BINDING METHYLTRANSFERASE-RELATED"/>
    <property type="match status" value="1"/>
</dbReference>
<organism evidence="2 3">
    <name type="scientific">Cimex lectularius</name>
    <name type="common">Bed bug</name>
    <name type="synonym">Acanthia lectularia</name>
    <dbReference type="NCBI Taxonomy" id="79782"/>
    <lineage>
        <taxon>Eukaryota</taxon>
        <taxon>Metazoa</taxon>
        <taxon>Ecdysozoa</taxon>
        <taxon>Arthropoda</taxon>
        <taxon>Hexapoda</taxon>
        <taxon>Insecta</taxon>
        <taxon>Pterygota</taxon>
        <taxon>Neoptera</taxon>
        <taxon>Paraneoptera</taxon>
        <taxon>Hemiptera</taxon>
        <taxon>Heteroptera</taxon>
        <taxon>Panheteroptera</taxon>
        <taxon>Cimicomorpha</taxon>
        <taxon>Cimicidae</taxon>
        <taxon>Cimex</taxon>
    </lineage>
</organism>
<dbReference type="AlphaFoldDB" id="A0A8I6RGS3"/>